<dbReference type="Proteomes" id="UP000886808">
    <property type="component" value="Unassembled WGS sequence"/>
</dbReference>
<dbReference type="SUPFAM" id="SSF53335">
    <property type="entry name" value="S-adenosyl-L-methionine-dependent methyltransferases"/>
    <property type="match status" value="1"/>
</dbReference>
<evidence type="ECO:0000313" key="7">
    <source>
        <dbReference type="EMBL" id="HIV62457.1"/>
    </source>
</evidence>
<sequence>MKLEFCCPTLFGLEGIVADELRFEGKLEDVRAENGRVFFTGDFNTLAWANLNLRCAERVLIRLAKFKATNFEELFDNVCKIDWESWIGVNDAFPVKGHILNSKINSLPHTQGMIKKSIVKRLESVYGVSWFEEVGSKVQIQFSIMNDIAEIFLDTSGAGLHKRGYRANSNAAPLRETLAAAMIKVARWRGRDALLDPFCGSGTIAIEAAMIAQRRAAGLTRRFDAEKWDVIPKEVWSTARKNALDNILTDAKFEIYGSDIDRECTELSIANAKKAGVNNLIQFTTEDATKIDYTNRSGLVFANPPYGERLMDIDEARKLYNLLGKAVGKSDLKQYYLTSDEEFEKHFGFMSDKKRKLYNGMIKCDLYMYFKPERKPFKNQMVKNSTRQPRNTKNSKKIY</sequence>
<dbReference type="PROSITE" id="PS01261">
    <property type="entry name" value="UPF0020"/>
    <property type="match status" value="1"/>
</dbReference>
<evidence type="ECO:0000259" key="5">
    <source>
        <dbReference type="Pfam" id="PF02926"/>
    </source>
</evidence>
<dbReference type="InterPro" id="IPR004114">
    <property type="entry name" value="THUMP_dom"/>
</dbReference>
<reference evidence="7" key="1">
    <citation type="journal article" date="2021" name="PeerJ">
        <title>Extensive microbial diversity within the chicken gut microbiome revealed by metagenomics and culture.</title>
        <authorList>
            <person name="Gilroy R."/>
            <person name="Ravi A."/>
            <person name="Getino M."/>
            <person name="Pursley I."/>
            <person name="Horton D.L."/>
            <person name="Alikhan N.F."/>
            <person name="Baker D."/>
            <person name="Gharbi K."/>
            <person name="Hall N."/>
            <person name="Watson M."/>
            <person name="Adriaenssens E.M."/>
            <person name="Foster-Nyarko E."/>
            <person name="Jarju S."/>
            <person name="Secka A."/>
            <person name="Antonio M."/>
            <person name="Oren A."/>
            <person name="Chaudhuri R.R."/>
            <person name="La Ragione R."/>
            <person name="Hildebrand F."/>
            <person name="Pallen M.J."/>
        </authorList>
    </citation>
    <scope>NUCLEOTIDE SEQUENCE</scope>
    <source>
        <strain evidence="7">CHK193-4272</strain>
    </source>
</reference>
<dbReference type="PROSITE" id="PS00092">
    <property type="entry name" value="N6_MTASE"/>
    <property type="match status" value="1"/>
</dbReference>
<dbReference type="AlphaFoldDB" id="A0A9D1THV1"/>
<dbReference type="PANTHER" id="PTHR47313">
    <property type="entry name" value="RIBOSOMAL RNA LARGE SUBUNIT METHYLTRANSFERASE K/L"/>
    <property type="match status" value="1"/>
</dbReference>
<dbReference type="InterPro" id="IPR002052">
    <property type="entry name" value="DNA_methylase_N6_adenine_CS"/>
</dbReference>
<dbReference type="EMBL" id="DXIE01000035">
    <property type="protein sequence ID" value="HIV62457.1"/>
    <property type="molecule type" value="Genomic_DNA"/>
</dbReference>
<dbReference type="Gene3D" id="3.30.2130.30">
    <property type="match status" value="1"/>
</dbReference>
<dbReference type="Pfam" id="PF02926">
    <property type="entry name" value="THUMP"/>
    <property type="match status" value="1"/>
</dbReference>
<evidence type="ECO:0000259" key="4">
    <source>
        <dbReference type="Pfam" id="PF01170"/>
    </source>
</evidence>
<evidence type="ECO:0000313" key="8">
    <source>
        <dbReference type="Proteomes" id="UP000886808"/>
    </source>
</evidence>
<dbReference type="PANTHER" id="PTHR47313:SF1">
    <property type="entry name" value="RIBOSOMAL RNA LARGE SUBUNIT METHYLTRANSFERASE K_L"/>
    <property type="match status" value="1"/>
</dbReference>
<keyword evidence="2" id="KW-0808">Transferase</keyword>
<evidence type="ECO:0000256" key="1">
    <source>
        <dbReference type="ARBA" id="ARBA00022603"/>
    </source>
</evidence>
<gene>
    <name evidence="7" type="ORF">H9746_06430</name>
</gene>
<reference evidence="7" key="2">
    <citation type="submission" date="2021-04" db="EMBL/GenBank/DDBJ databases">
        <authorList>
            <person name="Gilroy R."/>
        </authorList>
    </citation>
    <scope>NUCLEOTIDE SEQUENCE</scope>
    <source>
        <strain evidence="7">CHK193-4272</strain>
    </source>
</reference>
<feature type="domain" description="Ribosomal RNA large subunit methyltransferase K/L-like methyltransferase" evidence="4">
    <location>
        <begin position="163"/>
        <end position="366"/>
    </location>
</feature>
<name>A0A9D1THV1_9FIRM</name>
<dbReference type="Pfam" id="PF01170">
    <property type="entry name" value="UPF0020"/>
    <property type="match status" value="1"/>
</dbReference>
<protein>
    <submittedName>
        <fullName evidence="7">Class I SAM-dependent RNA methyltransferase</fullName>
    </submittedName>
</protein>
<dbReference type="GO" id="GO:0070043">
    <property type="term" value="F:rRNA (guanine-N7-)-methyltransferase activity"/>
    <property type="evidence" value="ECO:0007669"/>
    <property type="project" value="TreeGrafter"/>
</dbReference>
<dbReference type="Gene3D" id="3.40.50.150">
    <property type="entry name" value="Vaccinia Virus protein VP39"/>
    <property type="match status" value="1"/>
</dbReference>
<dbReference type="InterPro" id="IPR000241">
    <property type="entry name" value="RlmKL-like_Mtase"/>
</dbReference>
<dbReference type="GO" id="GO:0003723">
    <property type="term" value="F:RNA binding"/>
    <property type="evidence" value="ECO:0007669"/>
    <property type="project" value="InterPro"/>
</dbReference>
<feature type="region of interest" description="Disordered" evidence="3">
    <location>
        <begin position="378"/>
        <end position="399"/>
    </location>
</feature>
<feature type="compositionally biased region" description="Polar residues" evidence="3">
    <location>
        <begin position="381"/>
        <end position="392"/>
    </location>
</feature>
<evidence type="ECO:0000259" key="6">
    <source>
        <dbReference type="Pfam" id="PF22020"/>
    </source>
</evidence>
<keyword evidence="1 7" id="KW-0489">Methyltransferase</keyword>
<proteinExistence type="predicted"/>
<feature type="domain" description="RlmL ferredoxin-like" evidence="6">
    <location>
        <begin position="4"/>
        <end position="60"/>
    </location>
</feature>
<evidence type="ECO:0000256" key="2">
    <source>
        <dbReference type="ARBA" id="ARBA00022679"/>
    </source>
</evidence>
<dbReference type="InterPro" id="IPR053943">
    <property type="entry name" value="RlmKL-like_Mtase_CS"/>
</dbReference>
<evidence type="ECO:0000256" key="3">
    <source>
        <dbReference type="SAM" id="MobiDB-lite"/>
    </source>
</evidence>
<accession>A0A9D1THV1</accession>
<comment type="caution">
    <text evidence="7">The sequence shown here is derived from an EMBL/GenBank/DDBJ whole genome shotgun (WGS) entry which is preliminary data.</text>
</comment>
<feature type="domain" description="THUMP" evidence="5">
    <location>
        <begin position="68"/>
        <end position="154"/>
    </location>
</feature>
<dbReference type="GO" id="GO:0008990">
    <property type="term" value="F:rRNA (guanine-N2-)-methyltransferase activity"/>
    <property type="evidence" value="ECO:0007669"/>
    <property type="project" value="TreeGrafter"/>
</dbReference>
<dbReference type="InterPro" id="IPR054170">
    <property type="entry name" value="RlmL_1st"/>
</dbReference>
<dbReference type="CDD" id="cd11715">
    <property type="entry name" value="THUMP_AdoMetMT"/>
    <property type="match status" value="1"/>
</dbReference>
<dbReference type="InterPro" id="IPR029063">
    <property type="entry name" value="SAM-dependent_MTases_sf"/>
</dbReference>
<dbReference type="Pfam" id="PF22020">
    <property type="entry name" value="RlmL_1st"/>
    <property type="match status" value="1"/>
</dbReference>
<organism evidence="7 8">
    <name type="scientific">Candidatus Butyricicoccus avistercoris</name>
    <dbReference type="NCBI Taxonomy" id="2838518"/>
    <lineage>
        <taxon>Bacteria</taxon>
        <taxon>Bacillati</taxon>
        <taxon>Bacillota</taxon>
        <taxon>Clostridia</taxon>
        <taxon>Eubacteriales</taxon>
        <taxon>Butyricicoccaceae</taxon>
        <taxon>Butyricicoccus</taxon>
    </lineage>
</organism>